<evidence type="ECO:0000313" key="8">
    <source>
        <dbReference type="EMBL" id="PZQ22206.1"/>
    </source>
</evidence>
<feature type="domain" description="GtrA/DPMS transmembrane" evidence="7">
    <location>
        <begin position="17"/>
        <end position="125"/>
    </location>
</feature>
<organism evidence="8 9">
    <name type="scientific">Sphingopyxis macrogoltabida</name>
    <name type="common">Sphingomonas macrogoltabidus</name>
    <dbReference type="NCBI Taxonomy" id="33050"/>
    <lineage>
        <taxon>Bacteria</taxon>
        <taxon>Pseudomonadati</taxon>
        <taxon>Pseudomonadota</taxon>
        <taxon>Alphaproteobacteria</taxon>
        <taxon>Sphingomonadales</taxon>
        <taxon>Sphingomonadaceae</taxon>
        <taxon>Sphingopyxis</taxon>
    </lineage>
</organism>
<sequence length="131" mass="14895">MMSITLDRARLAELWRYYQAAVVNTLFGLSVYFLLVWLGVNLFVAQLVSQIAGIIFNYFVYSNYVFRGSDPAILRFALAYGVNYLINLSALWVIVQFVPSPYIAGLASTLFASIVNYLLLRSFVFTKKSHD</sequence>
<evidence type="ECO:0000256" key="3">
    <source>
        <dbReference type="ARBA" id="ARBA00022692"/>
    </source>
</evidence>
<accession>A0A2W5KZ08</accession>
<evidence type="ECO:0000256" key="1">
    <source>
        <dbReference type="ARBA" id="ARBA00004141"/>
    </source>
</evidence>
<dbReference type="PANTHER" id="PTHR38459:SF1">
    <property type="entry name" value="PROPHAGE BACTOPRENOL-LINKED GLUCOSE TRANSLOCASE HOMOLOG"/>
    <property type="match status" value="1"/>
</dbReference>
<evidence type="ECO:0000256" key="6">
    <source>
        <dbReference type="SAM" id="Phobius"/>
    </source>
</evidence>
<dbReference type="Proteomes" id="UP000248597">
    <property type="component" value="Unassembled WGS sequence"/>
</dbReference>
<reference evidence="8 9" key="1">
    <citation type="submission" date="2017-08" db="EMBL/GenBank/DDBJ databases">
        <title>Infants hospitalized years apart are colonized by the same room-sourced microbial strains.</title>
        <authorList>
            <person name="Brooks B."/>
            <person name="Olm M.R."/>
            <person name="Firek B.A."/>
            <person name="Baker R."/>
            <person name="Thomas B.C."/>
            <person name="Morowitz M.J."/>
            <person name="Banfield J.F."/>
        </authorList>
    </citation>
    <scope>NUCLEOTIDE SEQUENCE [LARGE SCALE GENOMIC DNA]</scope>
    <source>
        <strain evidence="8">S2_005_003_R2_47</strain>
    </source>
</reference>
<dbReference type="AlphaFoldDB" id="A0A2W5KZ08"/>
<dbReference type="InterPro" id="IPR051401">
    <property type="entry name" value="GtrA_CellWall_Glycosyl"/>
</dbReference>
<dbReference type="EMBL" id="QFPJ01000017">
    <property type="protein sequence ID" value="PZQ22206.1"/>
    <property type="molecule type" value="Genomic_DNA"/>
</dbReference>
<comment type="caution">
    <text evidence="8">The sequence shown here is derived from an EMBL/GenBank/DDBJ whole genome shotgun (WGS) entry which is preliminary data.</text>
</comment>
<dbReference type="Pfam" id="PF04138">
    <property type="entry name" value="GtrA_DPMS_TM"/>
    <property type="match status" value="1"/>
</dbReference>
<keyword evidence="5 6" id="KW-0472">Membrane</keyword>
<keyword evidence="4 6" id="KW-1133">Transmembrane helix</keyword>
<comment type="subcellular location">
    <subcellularLocation>
        <location evidence="1">Membrane</location>
        <topology evidence="1">Multi-pass membrane protein</topology>
    </subcellularLocation>
</comment>
<feature type="transmembrane region" description="Helical" evidence="6">
    <location>
        <begin position="73"/>
        <end position="95"/>
    </location>
</feature>
<dbReference type="GO" id="GO:0000271">
    <property type="term" value="P:polysaccharide biosynthetic process"/>
    <property type="evidence" value="ECO:0007669"/>
    <property type="project" value="InterPro"/>
</dbReference>
<gene>
    <name evidence="8" type="ORF">DI569_09210</name>
</gene>
<name>A0A2W5KZ08_SPHMC</name>
<evidence type="ECO:0000313" key="9">
    <source>
        <dbReference type="Proteomes" id="UP000248597"/>
    </source>
</evidence>
<evidence type="ECO:0000256" key="4">
    <source>
        <dbReference type="ARBA" id="ARBA00022989"/>
    </source>
</evidence>
<feature type="transmembrane region" description="Helical" evidence="6">
    <location>
        <begin position="20"/>
        <end position="37"/>
    </location>
</feature>
<dbReference type="PANTHER" id="PTHR38459">
    <property type="entry name" value="PROPHAGE BACTOPRENOL-LINKED GLUCOSE TRANSLOCASE HOMOLOG"/>
    <property type="match status" value="1"/>
</dbReference>
<evidence type="ECO:0000256" key="5">
    <source>
        <dbReference type="ARBA" id="ARBA00023136"/>
    </source>
</evidence>
<protein>
    <recommendedName>
        <fullName evidence="7">GtrA/DPMS transmembrane domain-containing protein</fullName>
    </recommendedName>
</protein>
<feature type="transmembrane region" description="Helical" evidence="6">
    <location>
        <begin position="43"/>
        <end position="61"/>
    </location>
</feature>
<evidence type="ECO:0000256" key="2">
    <source>
        <dbReference type="ARBA" id="ARBA00009399"/>
    </source>
</evidence>
<dbReference type="InterPro" id="IPR007267">
    <property type="entry name" value="GtrA_DPMS_TM"/>
</dbReference>
<comment type="similarity">
    <text evidence="2">Belongs to the GtrA family.</text>
</comment>
<proteinExistence type="inferred from homology"/>
<dbReference type="GO" id="GO:0005886">
    <property type="term" value="C:plasma membrane"/>
    <property type="evidence" value="ECO:0007669"/>
    <property type="project" value="TreeGrafter"/>
</dbReference>
<feature type="transmembrane region" description="Helical" evidence="6">
    <location>
        <begin position="101"/>
        <end position="120"/>
    </location>
</feature>
<evidence type="ECO:0000259" key="7">
    <source>
        <dbReference type="Pfam" id="PF04138"/>
    </source>
</evidence>
<keyword evidence="3 6" id="KW-0812">Transmembrane</keyword>